<dbReference type="Proteomes" id="UP000324832">
    <property type="component" value="Unassembled WGS sequence"/>
</dbReference>
<evidence type="ECO:0000256" key="4">
    <source>
        <dbReference type="ARBA" id="ARBA00022771"/>
    </source>
</evidence>
<evidence type="ECO:0000313" key="10">
    <source>
        <dbReference type="EMBL" id="VVC99367.1"/>
    </source>
</evidence>
<dbReference type="GO" id="GO:0010468">
    <property type="term" value="P:regulation of gene expression"/>
    <property type="evidence" value="ECO:0007669"/>
    <property type="project" value="TreeGrafter"/>
</dbReference>
<evidence type="ECO:0000256" key="3">
    <source>
        <dbReference type="ARBA" id="ARBA00022737"/>
    </source>
</evidence>
<dbReference type="PROSITE" id="PS50157">
    <property type="entry name" value="ZINC_FINGER_C2H2_2"/>
    <property type="match status" value="1"/>
</dbReference>
<dbReference type="SMART" id="SM00355">
    <property type="entry name" value="ZnF_C2H2"/>
    <property type="match status" value="1"/>
</dbReference>
<dbReference type="Pfam" id="PF00096">
    <property type="entry name" value="zf-C2H2"/>
    <property type="match status" value="2"/>
</dbReference>
<dbReference type="PROSITE" id="PS00028">
    <property type="entry name" value="ZINC_FINGER_C2H2_1"/>
    <property type="match status" value="1"/>
</dbReference>
<keyword evidence="3" id="KW-0677">Repeat</keyword>
<dbReference type="FunFam" id="3.30.160.60:FF:000870">
    <property type="entry name" value="zinc finger protein 197 isoform X1"/>
    <property type="match status" value="1"/>
</dbReference>
<dbReference type="EMBL" id="FZQP02004100">
    <property type="protein sequence ID" value="VVC99367.1"/>
    <property type="molecule type" value="Genomic_DNA"/>
</dbReference>
<dbReference type="GO" id="GO:0008270">
    <property type="term" value="F:zinc ion binding"/>
    <property type="evidence" value="ECO:0007669"/>
    <property type="project" value="UniProtKB-KW"/>
</dbReference>
<comment type="subcellular location">
    <subcellularLocation>
        <location evidence="1">Nucleus</location>
    </subcellularLocation>
</comment>
<evidence type="ECO:0000256" key="5">
    <source>
        <dbReference type="ARBA" id="ARBA00022833"/>
    </source>
</evidence>
<dbReference type="GO" id="GO:0003677">
    <property type="term" value="F:DNA binding"/>
    <property type="evidence" value="ECO:0007669"/>
    <property type="project" value="UniProtKB-KW"/>
</dbReference>
<gene>
    <name evidence="10" type="ORF">LSINAPIS_LOCUS10258</name>
</gene>
<dbReference type="FunFam" id="3.30.160.60:FF:000065">
    <property type="entry name" value="B-cell CLL/lymphoma 6, member B"/>
    <property type="match status" value="1"/>
</dbReference>
<keyword evidence="5" id="KW-0862">Zinc</keyword>
<dbReference type="InterPro" id="IPR036236">
    <property type="entry name" value="Znf_C2H2_sf"/>
</dbReference>
<accession>A0A5E4QQI4</accession>
<evidence type="ECO:0000313" key="11">
    <source>
        <dbReference type="Proteomes" id="UP000324832"/>
    </source>
</evidence>
<dbReference type="SUPFAM" id="SSF57667">
    <property type="entry name" value="beta-beta-alpha zinc fingers"/>
    <property type="match status" value="1"/>
</dbReference>
<sequence length="163" mass="18641">MDVQQFIKKEPEETDQAIQDWQLDTTAQEQLDSKVSINEACGKQLGENFVNLAHADNNVKIKTEITIEWNGIEQNSSINNSKEECTKLCNIKKEQNVPVQKTISHRNKSIEHTNKKPYSCNECGKGFHRPGDLKRHNSTHTSEKPYTCNICGKSFIRPDKLKL</sequence>
<evidence type="ECO:0000259" key="9">
    <source>
        <dbReference type="PROSITE" id="PS50157"/>
    </source>
</evidence>
<keyword evidence="11" id="KW-1185">Reference proteome</keyword>
<evidence type="ECO:0000256" key="8">
    <source>
        <dbReference type="PROSITE-ProRule" id="PRU00042"/>
    </source>
</evidence>
<dbReference type="AlphaFoldDB" id="A0A5E4QQI4"/>
<evidence type="ECO:0000256" key="2">
    <source>
        <dbReference type="ARBA" id="ARBA00022723"/>
    </source>
</evidence>
<evidence type="ECO:0000256" key="6">
    <source>
        <dbReference type="ARBA" id="ARBA00023125"/>
    </source>
</evidence>
<dbReference type="PANTHER" id="PTHR16515:SF49">
    <property type="entry name" value="GASTRULA ZINC FINGER PROTEIN XLCGF49.1-LIKE-RELATED"/>
    <property type="match status" value="1"/>
</dbReference>
<keyword evidence="2" id="KW-0479">Metal-binding</keyword>
<organism evidence="10 11">
    <name type="scientific">Leptidea sinapis</name>
    <dbReference type="NCBI Taxonomy" id="189913"/>
    <lineage>
        <taxon>Eukaryota</taxon>
        <taxon>Metazoa</taxon>
        <taxon>Ecdysozoa</taxon>
        <taxon>Arthropoda</taxon>
        <taxon>Hexapoda</taxon>
        <taxon>Insecta</taxon>
        <taxon>Pterygota</taxon>
        <taxon>Neoptera</taxon>
        <taxon>Endopterygota</taxon>
        <taxon>Lepidoptera</taxon>
        <taxon>Glossata</taxon>
        <taxon>Ditrysia</taxon>
        <taxon>Papilionoidea</taxon>
        <taxon>Pieridae</taxon>
        <taxon>Dismorphiinae</taxon>
        <taxon>Leptidea</taxon>
    </lineage>
</organism>
<keyword evidence="6" id="KW-0238">DNA-binding</keyword>
<feature type="domain" description="C2H2-type" evidence="9">
    <location>
        <begin position="118"/>
        <end position="145"/>
    </location>
</feature>
<evidence type="ECO:0000256" key="7">
    <source>
        <dbReference type="ARBA" id="ARBA00023242"/>
    </source>
</evidence>
<dbReference type="InterPro" id="IPR013087">
    <property type="entry name" value="Znf_C2H2_type"/>
</dbReference>
<dbReference type="Gene3D" id="3.30.160.60">
    <property type="entry name" value="Classic Zinc Finger"/>
    <property type="match status" value="2"/>
</dbReference>
<dbReference type="GO" id="GO:0005634">
    <property type="term" value="C:nucleus"/>
    <property type="evidence" value="ECO:0007669"/>
    <property type="project" value="UniProtKB-SubCell"/>
</dbReference>
<protein>
    <recommendedName>
        <fullName evidence="9">C2H2-type domain-containing protein</fullName>
    </recommendedName>
</protein>
<proteinExistence type="predicted"/>
<keyword evidence="4 8" id="KW-0863">Zinc-finger</keyword>
<dbReference type="PANTHER" id="PTHR16515">
    <property type="entry name" value="PR DOMAIN ZINC FINGER PROTEIN"/>
    <property type="match status" value="1"/>
</dbReference>
<name>A0A5E4QQI4_9NEOP</name>
<reference evidence="10 11" key="1">
    <citation type="submission" date="2017-07" db="EMBL/GenBank/DDBJ databases">
        <authorList>
            <person name="Talla V."/>
            <person name="Backstrom N."/>
        </authorList>
    </citation>
    <scope>NUCLEOTIDE SEQUENCE [LARGE SCALE GENOMIC DNA]</scope>
</reference>
<evidence type="ECO:0000256" key="1">
    <source>
        <dbReference type="ARBA" id="ARBA00004123"/>
    </source>
</evidence>
<keyword evidence="7" id="KW-0539">Nucleus</keyword>
<dbReference type="InterPro" id="IPR050331">
    <property type="entry name" value="Zinc_finger"/>
</dbReference>
<feature type="non-terminal residue" evidence="10">
    <location>
        <position position="163"/>
    </location>
</feature>